<dbReference type="InterPro" id="IPR042206">
    <property type="entry name" value="CRISPR-assoc_Cas1_C"/>
</dbReference>
<evidence type="ECO:0000256" key="7">
    <source>
        <dbReference type="ARBA" id="ARBA00023125"/>
    </source>
</evidence>
<dbReference type="NCBIfam" id="TIGR03639">
    <property type="entry name" value="cas1_NMENI"/>
    <property type="match status" value="1"/>
</dbReference>
<dbReference type="RefSeq" id="WP_035161135.1">
    <property type="nucleotide sequence ID" value="NZ_JAJAON010000080.1"/>
</dbReference>
<keyword evidence="1" id="KW-0540">Nuclease</keyword>
<dbReference type="GO" id="GO:0043571">
    <property type="term" value="P:maintenance of CRISPR repeat elements"/>
    <property type="evidence" value="ECO:0007669"/>
    <property type="project" value="InterPro"/>
</dbReference>
<dbReference type="InterPro" id="IPR050646">
    <property type="entry name" value="Cas1"/>
</dbReference>
<evidence type="ECO:0000313" key="11">
    <source>
        <dbReference type="Proteomes" id="UP000292818"/>
    </source>
</evidence>
<evidence type="ECO:0000256" key="8">
    <source>
        <dbReference type="ARBA" id="ARBA00023211"/>
    </source>
</evidence>
<accession>A0A4Q7DWC1</accession>
<dbReference type="GO" id="GO:0003677">
    <property type="term" value="F:DNA binding"/>
    <property type="evidence" value="ECO:0007669"/>
    <property type="project" value="UniProtKB-KW"/>
</dbReference>
<dbReference type="AlphaFoldDB" id="A0A4Q7DWC1"/>
<evidence type="ECO:0000256" key="6">
    <source>
        <dbReference type="ARBA" id="ARBA00023118"/>
    </source>
</evidence>
<comment type="caution">
    <text evidence="10">The sequence shown here is derived from an EMBL/GenBank/DDBJ whole genome shotgun (WGS) entry which is preliminary data.</text>
</comment>
<dbReference type="Pfam" id="PF01867">
    <property type="entry name" value="Cas_Cas1"/>
    <property type="match status" value="1"/>
</dbReference>
<keyword evidence="3 10" id="KW-0255">Endonuclease</keyword>
<keyword evidence="7" id="KW-0238">DNA-binding</keyword>
<keyword evidence="5" id="KW-0460">Magnesium</keyword>
<reference evidence="10 11" key="1">
    <citation type="submission" date="2019-01" db="EMBL/GenBank/DDBJ databases">
        <title>Colonization of the human gut by bovine bacteria present in Parmesan cheese.</title>
        <authorList>
            <person name="Lugli G.A."/>
            <person name="Milani C."/>
        </authorList>
    </citation>
    <scope>NUCLEOTIDE SEQUENCE [LARGE SCALE GENOMIC DNA]</scope>
    <source>
        <strain evidence="10 11">LDELB18P1</strain>
    </source>
</reference>
<evidence type="ECO:0000256" key="2">
    <source>
        <dbReference type="ARBA" id="ARBA00022723"/>
    </source>
</evidence>
<name>A0A4Q7DWC1_9LACO</name>
<dbReference type="GO" id="GO:0051607">
    <property type="term" value="P:defense response to virus"/>
    <property type="evidence" value="ECO:0007669"/>
    <property type="project" value="UniProtKB-KW"/>
</dbReference>
<keyword evidence="8" id="KW-0464">Manganese</keyword>
<dbReference type="InterPro" id="IPR019855">
    <property type="entry name" value="CRISPR-assoc_Cas1_NMENI"/>
</dbReference>
<evidence type="ECO:0000256" key="9">
    <source>
        <dbReference type="ARBA" id="ARBA00038592"/>
    </source>
</evidence>
<sequence length="304" mass="34690">MKNVLYVENVNFVGVSKFGVKATNLQDHTEKFFAYEDLDVIIFDNVKSYLTQHLIEKCAENNIMLLFCDSKHSPLVLLDNIYGQEHRLEMLQKQLALSAKAKSRIWHKIVVRKIQNQADCLELLERPAEDVGLLRSAVKNVTEGDKHNTEAYAAREYFQSLFGKDFKRGRYDDLVNASLNYGYAIIRALIRRNIVVHGLEPSYGVNHHSTENSFNLSDDLIECYRPLIDYSIVMHLRERDVEDVELTPEDKQAIVGIMLEKCVIGDKIFRIGDAVEETIKSYLACLQADSASSLKLPTFIQGGK</sequence>
<proteinExistence type="predicted"/>
<dbReference type="GO" id="GO:0004520">
    <property type="term" value="F:DNA endonuclease activity"/>
    <property type="evidence" value="ECO:0007669"/>
    <property type="project" value="InterPro"/>
</dbReference>
<dbReference type="PANTHER" id="PTHR34353">
    <property type="entry name" value="CRISPR-ASSOCIATED ENDONUCLEASE CAS1 1"/>
    <property type="match status" value="1"/>
</dbReference>
<dbReference type="Gene3D" id="1.20.120.920">
    <property type="entry name" value="CRISPR-associated endonuclease Cas1, C-terminal domain"/>
    <property type="match status" value="1"/>
</dbReference>
<dbReference type="GO" id="GO:0046872">
    <property type="term" value="F:metal ion binding"/>
    <property type="evidence" value="ECO:0007669"/>
    <property type="project" value="UniProtKB-KW"/>
</dbReference>
<evidence type="ECO:0000256" key="5">
    <source>
        <dbReference type="ARBA" id="ARBA00022842"/>
    </source>
</evidence>
<dbReference type="InterPro" id="IPR002729">
    <property type="entry name" value="CRISPR-assoc_Cas1"/>
</dbReference>
<dbReference type="GO" id="GO:0016787">
    <property type="term" value="F:hydrolase activity"/>
    <property type="evidence" value="ECO:0007669"/>
    <property type="project" value="UniProtKB-KW"/>
</dbReference>
<protein>
    <submittedName>
        <fullName evidence="10">Subtype II CRISPR-associated endonuclease Cas1</fullName>
    </submittedName>
</protein>
<keyword evidence="4" id="KW-0378">Hydrolase</keyword>
<comment type="subunit">
    <text evidence="9">Homodimer, forms a heterotetramer with a Cas2 homodimer.</text>
</comment>
<organism evidence="10 11">
    <name type="scientific">Lactobacillus delbrueckii</name>
    <dbReference type="NCBI Taxonomy" id="1584"/>
    <lineage>
        <taxon>Bacteria</taxon>
        <taxon>Bacillati</taxon>
        <taxon>Bacillota</taxon>
        <taxon>Bacilli</taxon>
        <taxon>Lactobacillales</taxon>
        <taxon>Lactobacillaceae</taxon>
        <taxon>Lactobacillus</taxon>
    </lineage>
</organism>
<dbReference type="PANTHER" id="PTHR34353:SF2">
    <property type="entry name" value="CRISPR-ASSOCIATED ENDONUCLEASE CAS1 1"/>
    <property type="match status" value="1"/>
</dbReference>
<keyword evidence="6" id="KW-0051">Antiviral defense</keyword>
<evidence type="ECO:0000256" key="4">
    <source>
        <dbReference type="ARBA" id="ARBA00022801"/>
    </source>
</evidence>
<dbReference type="Proteomes" id="UP000292818">
    <property type="component" value="Unassembled WGS sequence"/>
</dbReference>
<dbReference type="NCBIfam" id="TIGR00287">
    <property type="entry name" value="cas1"/>
    <property type="match status" value="1"/>
</dbReference>
<evidence type="ECO:0000313" key="10">
    <source>
        <dbReference type="EMBL" id="RZM16570.1"/>
    </source>
</evidence>
<evidence type="ECO:0000256" key="1">
    <source>
        <dbReference type="ARBA" id="ARBA00022722"/>
    </source>
</evidence>
<gene>
    <name evidence="10" type="ORF">LDELB18P1_0920</name>
</gene>
<keyword evidence="2" id="KW-0479">Metal-binding</keyword>
<dbReference type="EMBL" id="SETJ01000038">
    <property type="protein sequence ID" value="RZM16570.1"/>
    <property type="molecule type" value="Genomic_DNA"/>
</dbReference>
<evidence type="ECO:0000256" key="3">
    <source>
        <dbReference type="ARBA" id="ARBA00022759"/>
    </source>
</evidence>